<accession>A0AAJ5U8M7</accession>
<dbReference type="InterPro" id="IPR058003">
    <property type="entry name" value="Phage_gp12"/>
</dbReference>
<dbReference type="KEGG" id="kpie:N5580_13080"/>
<evidence type="ECO:0000313" key="1">
    <source>
        <dbReference type="EMBL" id="WBG90021.1"/>
    </source>
</evidence>
<name>A0AAJ5U8M7_9GAMM</name>
<proteinExistence type="predicted"/>
<reference evidence="1 2" key="1">
    <citation type="journal article" date="2022" name="J Glob Antimicrob Resist">
        <title>First complete genome of a multidrug resistant strain of the novel human pathogen Kalamiella piersonii (GABEKP28) identified in human saliva.</title>
        <authorList>
            <person name="McDonagh F."/>
            <person name="Singh N.K."/>
            <person name="Venkateswaran K."/>
            <person name="Lonappan A.M."/>
            <person name="Hallahan B."/>
            <person name="Tuohy A."/>
            <person name="Burke L."/>
            <person name="Kovarova A."/>
            <person name="Miliotis G."/>
        </authorList>
    </citation>
    <scope>NUCLEOTIDE SEQUENCE [LARGE SCALE GENOMIC DNA]</scope>
    <source>
        <strain evidence="1 2">GABEKP28</strain>
    </source>
</reference>
<dbReference type="RefSeq" id="WP_269949330.1">
    <property type="nucleotide sequence ID" value="NZ_CP104758.1"/>
</dbReference>
<evidence type="ECO:0000313" key="2">
    <source>
        <dbReference type="Proteomes" id="UP001211544"/>
    </source>
</evidence>
<keyword evidence="2" id="KW-1185">Reference proteome</keyword>
<organism evidence="1 2">
    <name type="scientific">Pantoea piersonii</name>
    <dbReference type="NCBI Taxonomy" id="2364647"/>
    <lineage>
        <taxon>Bacteria</taxon>
        <taxon>Pseudomonadati</taxon>
        <taxon>Pseudomonadota</taxon>
        <taxon>Gammaproteobacteria</taxon>
        <taxon>Enterobacterales</taxon>
        <taxon>Erwiniaceae</taxon>
        <taxon>Pantoea</taxon>
    </lineage>
</organism>
<dbReference type="Proteomes" id="UP001211544">
    <property type="component" value="Chromosome"/>
</dbReference>
<dbReference type="Pfam" id="PF25675">
    <property type="entry name" value="Phage_nozzle"/>
    <property type="match status" value="1"/>
</dbReference>
<dbReference type="AlphaFoldDB" id="A0AAJ5U8M7"/>
<gene>
    <name evidence="1" type="ORF">N5580_13080</name>
</gene>
<dbReference type="EMBL" id="CP104758">
    <property type="protein sequence ID" value="WBG90021.1"/>
    <property type="molecule type" value="Genomic_DNA"/>
</dbReference>
<protein>
    <submittedName>
        <fullName evidence="1">Uncharacterized protein</fullName>
    </submittedName>
</protein>
<sequence length="766" mass="82937">MPAASPSLNSFNAGEFSPLMMGQTNFEKWSSGVKSMLNFIPRSQGPAERRAGTYFVSEIKDSGSRVWLAKFEFNTTQAFILEFGPQYIRFYSDHGVALNSSGGTLEVVSPYTADDLTNDDGGFGLSMVQSGDVIYICCHTGNTVPYKLSRNSNTDWTLEAFDYAGALGPFDSTNSDRTKTVYTDQFRIWSSDGADRPDGTPTTTNYCTITANAAIFESGHVGGLFYIESSTDKVDDATGHNGYIPCWQSGTEETFAPGVFCRSDGKYYESMDGTKTGATQPDWTAGAHQDGYTLWRYSNGGWGVIQITSVTSSSVAVGKILQELPPSVRNTTGKTYKYAFGDWSPKQGFPTKVAFYKNRLVFAARGKLWFSVASDYENFTPMADGYEVQDDDAINVQIEADSTNTVQWLAPGSSLLIGTAGAEHSCAPSTTTSAFGPKNIQITKESAYGSTGVNSVQVGATSMFVQRAGCKVRAVQADYESGSYSSSDLTVLAEHITRAGVVDMAWQQEPDYVLWVVLADGSLVAMTYNDEQKVTAWHRHDVDGDVEAVGCIPDPNGIRDDLWLVVKRTINGATRRYVEYLHAAWDAASESFSQAYYVDCGLTYSGDPVTSVSGLSHLEGETVSIITDGAAHPEQTVSNGSVSLNWSSSVVHVGLSYSSEIVTLPLEAGGSAGTSQGKTKRISKLTLRFVNTLGGKAGLEGGSYLDILESRSYSDLMDNPPSPFTDDRNLPFPSGYDTNACIRVVQDQPLPMTLVAIYPRSWTTGE</sequence>